<keyword evidence="1" id="KW-0597">Phosphoprotein</keyword>
<dbReference type="InterPro" id="IPR011006">
    <property type="entry name" value="CheY-like_superfamily"/>
</dbReference>
<evidence type="ECO:0000313" key="11">
    <source>
        <dbReference type="Proteomes" id="UP001595593"/>
    </source>
</evidence>
<accession>A0ABV7G370</accession>
<dbReference type="InterPro" id="IPR001789">
    <property type="entry name" value="Sig_transdc_resp-reg_receiver"/>
</dbReference>
<gene>
    <name evidence="10" type="ORF">ACFOD4_13070</name>
</gene>
<dbReference type="Proteomes" id="UP001595593">
    <property type="component" value="Unassembled WGS sequence"/>
</dbReference>
<keyword evidence="11" id="KW-1185">Reference proteome</keyword>
<evidence type="ECO:0000256" key="5">
    <source>
        <dbReference type="ARBA" id="ARBA00023163"/>
    </source>
</evidence>
<comment type="caution">
    <text evidence="6">Lacks conserved residue(s) required for the propagation of feature annotation.</text>
</comment>
<evidence type="ECO:0000256" key="6">
    <source>
        <dbReference type="PROSITE-ProRule" id="PRU00169"/>
    </source>
</evidence>
<dbReference type="RefSeq" id="WP_379597066.1">
    <property type="nucleotide sequence ID" value="NZ_JBHRTN010000011.1"/>
</dbReference>
<evidence type="ECO:0000259" key="8">
    <source>
        <dbReference type="PROSITE" id="PS50110"/>
    </source>
</evidence>
<reference evidence="11" key="1">
    <citation type="journal article" date="2019" name="Int. J. Syst. Evol. Microbiol.">
        <title>The Global Catalogue of Microorganisms (GCM) 10K type strain sequencing project: providing services to taxonomists for standard genome sequencing and annotation.</title>
        <authorList>
            <consortium name="The Broad Institute Genomics Platform"/>
            <consortium name="The Broad Institute Genome Sequencing Center for Infectious Disease"/>
            <person name="Wu L."/>
            <person name="Ma J."/>
        </authorList>
    </citation>
    <scope>NUCLEOTIDE SEQUENCE [LARGE SCALE GENOMIC DNA]</scope>
    <source>
        <strain evidence="11">KCTC 52094</strain>
    </source>
</reference>
<dbReference type="InterPro" id="IPR036388">
    <property type="entry name" value="WH-like_DNA-bd_sf"/>
</dbReference>
<dbReference type="SMART" id="SM00862">
    <property type="entry name" value="Trans_reg_C"/>
    <property type="match status" value="1"/>
</dbReference>
<dbReference type="EMBL" id="JBHRTN010000011">
    <property type="protein sequence ID" value="MFC3125994.1"/>
    <property type="molecule type" value="Genomic_DNA"/>
</dbReference>
<keyword evidence="4 7" id="KW-0238">DNA-binding</keyword>
<dbReference type="Gene3D" id="3.40.50.2300">
    <property type="match status" value="1"/>
</dbReference>
<dbReference type="Gene3D" id="1.10.10.10">
    <property type="entry name" value="Winged helix-like DNA-binding domain superfamily/Winged helix DNA-binding domain"/>
    <property type="match status" value="1"/>
</dbReference>
<dbReference type="CDD" id="cd00383">
    <property type="entry name" value="trans_reg_C"/>
    <property type="match status" value="1"/>
</dbReference>
<dbReference type="PANTHER" id="PTHR48111:SF22">
    <property type="entry name" value="REGULATOR OF RPOS"/>
    <property type="match status" value="1"/>
</dbReference>
<feature type="domain" description="Response regulatory" evidence="8">
    <location>
        <begin position="2"/>
        <end position="115"/>
    </location>
</feature>
<dbReference type="SMART" id="SM00448">
    <property type="entry name" value="REC"/>
    <property type="match status" value="1"/>
</dbReference>
<dbReference type="PROSITE" id="PS50110">
    <property type="entry name" value="RESPONSE_REGULATORY"/>
    <property type="match status" value="1"/>
</dbReference>
<organism evidence="10 11">
    <name type="scientific">Teichococcus globiformis</name>
    <dbReference type="NCBI Taxonomy" id="2307229"/>
    <lineage>
        <taxon>Bacteria</taxon>
        <taxon>Pseudomonadati</taxon>
        <taxon>Pseudomonadota</taxon>
        <taxon>Alphaproteobacteria</taxon>
        <taxon>Acetobacterales</taxon>
        <taxon>Roseomonadaceae</taxon>
        <taxon>Roseomonas</taxon>
    </lineage>
</organism>
<evidence type="ECO:0000256" key="2">
    <source>
        <dbReference type="ARBA" id="ARBA00023012"/>
    </source>
</evidence>
<keyword evidence="3" id="KW-0805">Transcription regulation</keyword>
<dbReference type="PANTHER" id="PTHR48111">
    <property type="entry name" value="REGULATOR OF RPOS"/>
    <property type="match status" value="1"/>
</dbReference>
<feature type="DNA-binding region" description="OmpR/PhoB-type" evidence="7">
    <location>
        <begin position="123"/>
        <end position="221"/>
    </location>
</feature>
<sequence>MRILLAETDPALSLQLKELLKPAGILDEASDGEEALELGRLYDYDIILLRGTLPGLSGHEVLRRLRAGRLETPVIILSDSIRPEDRIHSLALGADDVMSRPFDAGEVLARMQAIIRRTKGYSESQLSAGGLTLCLRSREVQVGGRPLSLTAKEYAILELLMLRKGLVLTKQAFLDHLYGGMDEPEMKIIDVFICNLRKKLTKASLGSLIETVWGRGYILRDLRSEGGARSFPLQPAVRQAVA</sequence>
<keyword evidence="5" id="KW-0804">Transcription</keyword>
<evidence type="ECO:0000256" key="1">
    <source>
        <dbReference type="ARBA" id="ARBA00022553"/>
    </source>
</evidence>
<dbReference type="Pfam" id="PF00486">
    <property type="entry name" value="Trans_reg_C"/>
    <property type="match status" value="1"/>
</dbReference>
<dbReference type="PROSITE" id="PS51755">
    <property type="entry name" value="OMPR_PHOB"/>
    <property type="match status" value="1"/>
</dbReference>
<dbReference type="SUPFAM" id="SSF52172">
    <property type="entry name" value="CheY-like"/>
    <property type="match status" value="1"/>
</dbReference>
<evidence type="ECO:0000256" key="7">
    <source>
        <dbReference type="PROSITE-ProRule" id="PRU01091"/>
    </source>
</evidence>
<keyword evidence="2" id="KW-0902">Two-component regulatory system</keyword>
<dbReference type="Pfam" id="PF00072">
    <property type="entry name" value="Response_reg"/>
    <property type="match status" value="1"/>
</dbReference>
<evidence type="ECO:0000256" key="4">
    <source>
        <dbReference type="ARBA" id="ARBA00023125"/>
    </source>
</evidence>
<dbReference type="InterPro" id="IPR039420">
    <property type="entry name" value="WalR-like"/>
</dbReference>
<feature type="domain" description="OmpR/PhoB-type" evidence="9">
    <location>
        <begin position="123"/>
        <end position="221"/>
    </location>
</feature>
<proteinExistence type="predicted"/>
<protein>
    <submittedName>
        <fullName evidence="10">Response regulator transcription factor</fullName>
    </submittedName>
</protein>
<name>A0ABV7G370_9PROT</name>
<evidence type="ECO:0000259" key="9">
    <source>
        <dbReference type="PROSITE" id="PS51755"/>
    </source>
</evidence>
<dbReference type="InterPro" id="IPR001867">
    <property type="entry name" value="OmpR/PhoB-type_DNA-bd"/>
</dbReference>
<comment type="caution">
    <text evidence="10">The sequence shown here is derived from an EMBL/GenBank/DDBJ whole genome shotgun (WGS) entry which is preliminary data.</text>
</comment>
<evidence type="ECO:0000313" key="10">
    <source>
        <dbReference type="EMBL" id="MFC3125994.1"/>
    </source>
</evidence>
<evidence type="ECO:0000256" key="3">
    <source>
        <dbReference type="ARBA" id="ARBA00023015"/>
    </source>
</evidence>